<sequence>MKKVSDFEIFDYQFKKDLTSWKNKKDSPKDSVINDFGGCLVENQMVAASNDLELDLNGDSGCASFTNNNAPDGNPDSFANGSKLIIQGL</sequence>
<name>A0AC34FEG3_9BILA</name>
<protein>
    <submittedName>
        <fullName evidence="2">Uncharacterized protein</fullName>
    </submittedName>
</protein>
<dbReference type="WBParaSite" id="ES5_v2.g15631.t1">
    <property type="protein sequence ID" value="ES5_v2.g15631.t1"/>
    <property type="gene ID" value="ES5_v2.g15631"/>
</dbReference>
<dbReference type="Proteomes" id="UP000887579">
    <property type="component" value="Unplaced"/>
</dbReference>
<evidence type="ECO:0000313" key="2">
    <source>
        <dbReference type="WBParaSite" id="ES5_v2.g15631.t1"/>
    </source>
</evidence>
<proteinExistence type="predicted"/>
<accession>A0AC34FEG3</accession>
<reference evidence="2" key="1">
    <citation type="submission" date="2022-11" db="UniProtKB">
        <authorList>
            <consortium name="WormBaseParasite"/>
        </authorList>
    </citation>
    <scope>IDENTIFICATION</scope>
</reference>
<evidence type="ECO:0000313" key="1">
    <source>
        <dbReference type="Proteomes" id="UP000887579"/>
    </source>
</evidence>
<organism evidence="1 2">
    <name type="scientific">Panagrolaimus sp. ES5</name>
    <dbReference type="NCBI Taxonomy" id="591445"/>
    <lineage>
        <taxon>Eukaryota</taxon>
        <taxon>Metazoa</taxon>
        <taxon>Ecdysozoa</taxon>
        <taxon>Nematoda</taxon>
        <taxon>Chromadorea</taxon>
        <taxon>Rhabditida</taxon>
        <taxon>Tylenchina</taxon>
        <taxon>Panagrolaimomorpha</taxon>
        <taxon>Panagrolaimoidea</taxon>
        <taxon>Panagrolaimidae</taxon>
        <taxon>Panagrolaimus</taxon>
    </lineage>
</organism>